<dbReference type="OrthoDB" id="243127at2759"/>
<gene>
    <name evidence="3" type="ORF">H4219_000134</name>
</gene>
<dbReference type="GO" id="GO:0005737">
    <property type="term" value="C:cytoplasm"/>
    <property type="evidence" value="ECO:0007669"/>
    <property type="project" value="TreeGrafter"/>
</dbReference>
<protein>
    <recommendedName>
        <fullName evidence="2">PSP1 C-terminal domain-containing protein</fullName>
    </recommendedName>
</protein>
<dbReference type="PROSITE" id="PS51411">
    <property type="entry name" value="PSP1_C"/>
    <property type="match status" value="1"/>
</dbReference>
<reference evidence="3" key="1">
    <citation type="submission" date="2022-07" db="EMBL/GenBank/DDBJ databases">
        <title>Phylogenomic reconstructions and comparative analyses of Kickxellomycotina fungi.</title>
        <authorList>
            <person name="Reynolds N.K."/>
            <person name="Stajich J.E."/>
            <person name="Barry K."/>
            <person name="Grigoriev I.V."/>
            <person name="Crous P."/>
            <person name="Smith M.E."/>
        </authorList>
    </citation>
    <scope>NUCLEOTIDE SEQUENCE</scope>
    <source>
        <strain evidence="3">NBRC 100468</strain>
    </source>
</reference>
<name>A0A9W8DX38_9FUNG</name>
<proteinExistence type="predicted"/>
<evidence type="ECO:0000259" key="2">
    <source>
        <dbReference type="PROSITE" id="PS51411"/>
    </source>
</evidence>
<evidence type="ECO:0000313" key="4">
    <source>
        <dbReference type="Proteomes" id="UP001150538"/>
    </source>
</evidence>
<dbReference type="Pfam" id="PF04468">
    <property type="entry name" value="PSP1"/>
    <property type="match status" value="1"/>
</dbReference>
<accession>A0A9W8DX38</accession>
<dbReference type="PANTHER" id="PTHR43830:SF3">
    <property type="entry name" value="PROTEIN PSP1"/>
    <property type="match status" value="1"/>
</dbReference>
<comment type="caution">
    <text evidence="3">The sequence shown here is derived from an EMBL/GenBank/DDBJ whole genome shotgun (WGS) entry which is preliminary data.</text>
</comment>
<dbReference type="InterPro" id="IPR047767">
    <property type="entry name" value="PSP1-like"/>
</dbReference>
<evidence type="ECO:0000313" key="3">
    <source>
        <dbReference type="EMBL" id="KAJ1922272.1"/>
    </source>
</evidence>
<dbReference type="PANTHER" id="PTHR43830">
    <property type="entry name" value="PROTEIN PSP1"/>
    <property type="match status" value="1"/>
</dbReference>
<feature type="compositionally biased region" description="Polar residues" evidence="1">
    <location>
        <begin position="493"/>
        <end position="505"/>
    </location>
</feature>
<sequence>MNRYTAPSKIPISRIPITRHLSSPLVESVDWSCSLDSQNLYNPTSSPNVDDESFGNGATSDQMHNQGVDIRYTLSSTYSPPKNIGNMNSSGYNGSMMPPVHEENDYNLQDYDLSAGYKANRSKSLAFINNFQGVSYGEQVSLQEMDSNARLMESVVNSAVDDEQKPVFSIHTSTNMPLPTTLSDSFDMTAVGGSIGLAQTQMSSGPQQQSQIPERPTWGRSNSFAFPSERRSLFDNTLRKGYNAIPGSFGQYDGNEPQRRDTLSELNVGSEITTPAADTAPQTFLSLQIRSPLDISLAMGGYRSPDDNIMTNSSQASQTQFVDNSRSEHIHLQSVLPIHRRHSMATLPIHTSSIKWTPSTQNPQSLAMTDNQGGGANSIGNGSFVSQPATVHNPNMYTNRSMSHLYTNAGQVAATHVSHEMLTINTSKYPGSALSPITMTPDTAHSQQPKPNLPIPGLSYAYQASLMSRRLSQPTVYQKPPTNPSPAIIPKTPQRTHSYHNSANSEMGKGMLLSTLPPETRIFIVKFKGNRRDLYYYSNVTHVQNASSKSASTERPQSSVFIPTFSPHTPVIVEADRGEDLGYILSDCKTREDVLAFQAQKASEEQLSVSVADTLHTLLTPDSTTIPSNSDPISESGYRGPDCSPNRSRKSATGGSDGQPQKVKDVYIKHIFRLAQNSDVDMMEMKLKDENMALKNCQEKVKILGLPMKVVDAEYQWDRRKLTFYFIAEKRIDFRELVRDLFKTYKTRIWMCAVNTDISTCE</sequence>
<feature type="region of interest" description="Disordered" evidence="1">
    <location>
        <begin position="620"/>
        <end position="661"/>
    </location>
</feature>
<feature type="region of interest" description="Disordered" evidence="1">
    <location>
        <begin position="475"/>
        <end position="506"/>
    </location>
</feature>
<dbReference type="Proteomes" id="UP001150538">
    <property type="component" value="Unassembled WGS sequence"/>
</dbReference>
<dbReference type="EMBL" id="JANBPU010000001">
    <property type="protein sequence ID" value="KAJ1922272.1"/>
    <property type="molecule type" value="Genomic_DNA"/>
</dbReference>
<feature type="region of interest" description="Disordered" evidence="1">
    <location>
        <begin position="201"/>
        <end position="223"/>
    </location>
</feature>
<dbReference type="AlphaFoldDB" id="A0A9W8DX38"/>
<feature type="compositionally biased region" description="Polar residues" evidence="1">
    <location>
        <begin position="201"/>
        <end position="212"/>
    </location>
</feature>
<dbReference type="NCBIfam" id="NF041131">
    <property type="entry name" value="RicT_YaaT_fam"/>
    <property type="match status" value="1"/>
</dbReference>
<feature type="domain" description="PSP1 C-terminal" evidence="2">
    <location>
        <begin position="669"/>
        <end position="754"/>
    </location>
</feature>
<keyword evidence="4" id="KW-1185">Reference proteome</keyword>
<dbReference type="InterPro" id="IPR007557">
    <property type="entry name" value="PSP1_C"/>
</dbReference>
<organism evidence="3 4">
    <name type="scientific">Mycoemilia scoparia</name>
    <dbReference type="NCBI Taxonomy" id="417184"/>
    <lineage>
        <taxon>Eukaryota</taxon>
        <taxon>Fungi</taxon>
        <taxon>Fungi incertae sedis</taxon>
        <taxon>Zoopagomycota</taxon>
        <taxon>Kickxellomycotina</taxon>
        <taxon>Kickxellomycetes</taxon>
        <taxon>Kickxellales</taxon>
        <taxon>Kickxellaceae</taxon>
        <taxon>Mycoemilia</taxon>
    </lineage>
</organism>
<feature type="compositionally biased region" description="Polar residues" evidence="1">
    <location>
        <begin position="620"/>
        <end position="633"/>
    </location>
</feature>
<evidence type="ECO:0000256" key="1">
    <source>
        <dbReference type="SAM" id="MobiDB-lite"/>
    </source>
</evidence>